<dbReference type="InterPro" id="IPR021257">
    <property type="entry name" value="DUF2809"/>
</dbReference>
<feature type="transmembrane region" description="Helical" evidence="2">
    <location>
        <begin position="35"/>
        <end position="53"/>
    </location>
</feature>
<comment type="caution">
    <text evidence="3">The sequence shown here is derived from an EMBL/GenBank/DDBJ whole genome shotgun (WGS) entry which is preliminary data.</text>
</comment>
<evidence type="ECO:0000256" key="1">
    <source>
        <dbReference type="SAM" id="MobiDB-lite"/>
    </source>
</evidence>
<feature type="transmembrane region" description="Helical" evidence="2">
    <location>
        <begin position="60"/>
        <end position="84"/>
    </location>
</feature>
<gene>
    <name evidence="3" type="ORF">FDA94_23910</name>
</gene>
<feature type="transmembrane region" description="Helical" evidence="2">
    <location>
        <begin position="104"/>
        <end position="121"/>
    </location>
</feature>
<feature type="region of interest" description="Disordered" evidence="1">
    <location>
        <begin position="129"/>
        <end position="152"/>
    </location>
</feature>
<dbReference type="AlphaFoldDB" id="A0A4U3ME13"/>
<evidence type="ECO:0000313" key="4">
    <source>
        <dbReference type="Proteomes" id="UP000308705"/>
    </source>
</evidence>
<keyword evidence="2" id="KW-1133">Transmembrane helix</keyword>
<dbReference type="Proteomes" id="UP000308705">
    <property type="component" value="Unassembled WGS sequence"/>
</dbReference>
<evidence type="ECO:0000313" key="3">
    <source>
        <dbReference type="EMBL" id="TKK85946.1"/>
    </source>
</evidence>
<protein>
    <submittedName>
        <fullName evidence="3">DUF2809 domain-containing protein</fullName>
    </submittedName>
</protein>
<reference evidence="3 4" key="1">
    <citation type="submission" date="2019-04" db="EMBL/GenBank/DDBJ databases">
        <title>Herbidospora sp. NEAU-GS14.nov., a novel actinomycete isolated from soil.</title>
        <authorList>
            <person name="Han L."/>
        </authorList>
    </citation>
    <scope>NUCLEOTIDE SEQUENCE [LARGE SCALE GENOMIC DNA]</scope>
    <source>
        <strain evidence="3 4">NEAU-GS14</strain>
    </source>
</reference>
<dbReference type="Pfam" id="PF10990">
    <property type="entry name" value="DUF2809"/>
    <property type="match status" value="1"/>
</dbReference>
<keyword evidence="4" id="KW-1185">Reference proteome</keyword>
<keyword evidence="2" id="KW-0472">Membrane</keyword>
<proteinExistence type="predicted"/>
<organism evidence="3 4">
    <name type="scientific">Herbidospora galbida</name>
    <dbReference type="NCBI Taxonomy" id="2575442"/>
    <lineage>
        <taxon>Bacteria</taxon>
        <taxon>Bacillati</taxon>
        <taxon>Actinomycetota</taxon>
        <taxon>Actinomycetes</taxon>
        <taxon>Streptosporangiales</taxon>
        <taxon>Streptosporangiaceae</taxon>
        <taxon>Herbidospora</taxon>
    </lineage>
</organism>
<dbReference type="EMBL" id="SZQA01000024">
    <property type="protein sequence ID" value="TKK85946.1"/>
    <property type="molecule type" value="Genomic_DNA"/>
</dbReference>
<dbReference type="OrthoDB" id="3874273at2"/>
<name>A0A4U3ME13_9ACTN</name>
<accession>A0A4U3ME13</accession>
<sequence>MSIKARRLAAVAASLVIVASGLAVRAVFEGPFAKYCGTSLYSSFITTFALAWFPRTRPFVAAGASVIFCWAVEFTQLTPLLAELAARFPLSAVVFGTTFNFPDLFWYVVGALAAAGFFTWLEQMNSRAKDDDPRRSLTQASKATRSGLRRRS</sequence>
<evidence type="ECO:0000256" key="2">
    <source>
        <dbReference type="SAM" id="Phobius"/>
    </source>
</evidence>
<keyword evidence="2" id="KW-0812">Transmembrane</keyword>